<protein>
    <submittedName>
        <fullName evidence="2">Uncharacterized protein</fullName>
    </submittedName>
</protein>
<keyword evidence="1" id="KW-1133">Transmembrane helix</keyword>
<name>A0A1H4HIE2_9SPHI</name>
<dbReference type="AlphaFoldDB" id="A0A1H4HIE2"/>
<reference evidence="2 3" key="1">
    <citation type="submission" date="2016-10" db="EMBL/GenBank/DDBJ databases">
        <authorList>
            <person name="de Groot N.N."/>
        </authorList>
    </citation>
    <scope>NUCLEOTIDE SEQUENCE [LARGE SCALE GENOMIC DNA]</scope>
    <source>
        <strain evidence="2 3">DSM 19033</strain>
    </source>
</reference>
<sequence>MIIYNKRKHNSLSIIINHLILYIMMTIVNMYKVFLKLEKGVSRKPCKRVGINLKFSNAF</sequence>
<keyword evidence="1" id="KW-0812">Transmembrane</keyword>
<dbReference type="EMBL" id="FNRA01000021">
    <property type="protein sequence ID" value="SEB21637.1"/>
    <property type="molecule type" value="Genomic_DNA"/>
</dbReference>
<dbReference type="STRING" id="425514.SAMN05443550_1212"/>
<organism evidence="2 3">
    <name type="scientific">Pedobacter hartonius</name>
    <dbReference type="NCBI Taxonomy" id="425514"/>
    <lineage>
        <taxon>Bacteria</taxon>
        <taxon>Pseudomonadati</taxon>
        <taxon>Bacteroidota</taxon>
        <taxon>Sphingobacteriia</taxon>
        <taxon>Sphingobacteriales</taxon>
        <taxon>Sphingobacteriaceae</taxon>
        <taxon>Pedobacter</taxon>
    </lineage>
</organism>
<proteinExistence type="predicted"/>
<accession>A0A1H4HIE2</accession>
<evidence type="ECO:0000313" key="3">
    <source>
        <dbReference type="Proteomes" id="UP000198850"/>
    </source>
</evidence>
<dbReference type="Proteomes" id="UP000198850">
    <property type="component" value="Unassembled WGS sequence"/>
</dbReference>
<gene>
    <name evidence="2" type="ORF">SAMN05443550_1212</name>
</gene>
<keyword evidence="3" id="KW-1185">Reference proteome</keyword>
<evidence type="ECO:0000256" key="1">
    <source>
        <dbReference type="SAM" id="Phobius"/>
    </source>
</evidence>
<feature type="transmembrane region" description="Helical" evidence="1">
    <location>
        <begin position="12"/>
        <end position="31"/>
    </location>
</feature>
<keyword evidence="1" id="KW-0472">Membrane</keyword>
<evidence type="ECO:0000313" key="2">
    <source>
        <dbReference type="EMBL" id="SEB21637.1"/>
    </source>
</evidence>